<dbReference type="EMBL" id="GBRH01179925">
    <property type="protein sequence ID" value="JAE17971.1"/>
    <property type="molecule type" value="Transcribed_RNA"/>
</dbReference>
<accession>A0A0A9G605</accession>
<sequence>MESDDEESGVDRISMLPTEILHNILSSMRIRIVVRMRRLSRKWKEVCESLQFICLKYSEFEHWKYERFARFVNNLLLIRSKVDLHTFELVFDSCHPQNYNDVRMWIGYAVKHNVEVLDLILDGYDKTVLPLCIFTCHSLQELNLSMGEAPDLGALLLPDIINLPSQKVDSQLCGCG</sequence>
<dbReference type="Gene3D" id="1.20.1280.50">
    <property type="match status" value="1"/>
</dbReference>
<dbReference type="PANTHER" id="PTHR34223:SF44">
    <property type="entry name" value="OS01G0789000 PROTEIN"/>
    <property type="match status" value="1"/>
</dbReference>
<dbReference type="PROSITE" id="PS50181">
    <property type="entry name" value="FBOX"/>
    <property type="match status" value="1"/>
</dbReference>
<name>A0A0A9G605_ARUDO</name>
<dbReference type="Pfam" id="PF00646">
    <property type="entry name" value="F-box"/>
    <property type="match status" value="1"/>
</dbReference>
<feature type="domain" description="F-box" evidence="1">
    <location>
        <begin position="10"/>
        <end position="60"/>
    </location>
</feature>
<organism evidence="2">
    <name type="scientific">Arundo donax</name>
    <name type="common">Giant reed</name>
    <name type="synonym">Donax arundinaceus</name>
    <dbReference type="NCBI Taxonomy" id="35708"/>
    <lineage>
        <taxon>Eukaryota</taxon>
        <taxon>Viridiplantae</taxon>
        <taxon>Streptophyta</taxon>
        <taxon>Embryophyta</taxon>
        <taxon>Tracheophyta</taxon>
        <taxon>Spermatophyta</taxon>
        <taxon>Magnoliopsida</taxon>
        <taxon>Liliopsida</taxon>
        <taxon>Poales</taxon>
        <taxon>Poaceae</taxon>
        <taxon>PACMAD clade</taxon>
        <taxon>Arundinoideae</taxon>
        <taxon>Arundineae</taxon>
        <taxon>Arundo</taxon>
    </lineage>
</organism>
<reference evidence="2" key="2">
    <citation type="journal article" date="2015" name="Data Brief">
        <title>Shoot transcriptome of the giant reed, Arundo donax.</title>
        <authorList>
            <person name="Barrero R.A."/>
            <person name="Guerrero F.D."/>
            <person name="Moolhuijzen P."/>
            <person name="Goolsby J.A."/>
            <person name="Tidwell J."/>
            <person name="Bellgard S.E."/>
            <person name="Bellgard M.I."/>
        </authorList>
    </citation>
    <scope>NUCLEOTIDE SEQUENCE</scope>
    <source>
        <tissue evidence="2">Shoot tissue taken approximately 20 cm above the soil surface</tissue>
    </source>
</reference>
<evidence type="ECO:0000313" key="2">
    <source>
        <dbReference type="EMBL" id="JAE17971.1"/>
    </source>
</evidence>
<dbReference type="InterPro" id="IPR036047">
    <property type="entry name" value="F-box-like_dom_sf"/>
</dbReference>
<dbReference type="AlphaFoldDB" id="A0A0A9G605"/>
<reference evidence="2" key="1">
    <citation type="submission" date="2014-09" db="EMBL/GenBank/DDBJ databases">
        <authorList>
            <person name="Magalhaes I.L.F."/>
            <person name="Oliveira U."/>
            <person name="Santos F.R."/>
            <person name="Vidigal T.H.D.A."/>
            <person name="Brescovit A.D."/>
            <person name="Santos A.J."/>
        </authorList>
    </citation>
    <scope>NUCLEOTIDE SEQUENCE</scope>
    <source>
        <tissue evidence="2">Shoot tissue taken approximately 20 cm above the soil surface</tissue>
    </source>
</reference>
<proteinExistence type="predicted"/>
<dbReference type="InterPro" id="IPR001810">
    <property type="entry name" value="F-box_dom"/>
</dbReference>
<dbReference type="SUPFAM" id="SSF81383">
    <property type="entry name" value="F-box domain"/>
    <property type="match status" value="1"/>
</dbReference>
<dbReference type="InterPro" id="IPR053197">
    <property type="entry name" value="F-box_SCFL_complex_component"/>
</dbReference>
<evidence type="ECO:0000259" key="1">
    <source>
        <dbReference type="PROSITE" id="PS50181"/>
    </source>
</evidence>
<dbReference type="PANTHER" id="PTHR34223">
    <property type="entry name" value="OS11G0201299 PROTEIN"/>
    <property type="match status" value="1"/>
</dbReference>
<protein>
    <recommendedName>
        <fullName evidence="1">F-box domain-containing protein</fullName>
    </recommendedName>
</protein>